<reference evidence="1" key="2">
    <citation type="submission" date="2018-05" db="EMBL/GenBank/DDBJ databases">
        <title>OgluRS3 (Oryza glumaepatula Reference Sequence Version 3).</title>
        <authorList>
            <person name="Zhang J."/>
            <person name="Kudrna D."/>
            <person name="Lee S."/>
            <person name="Talag J."/>
            <person name="Welchert J."/>
            <person name="Wing R.A."/>
        </authorList>
    </citation>
    <scope>NUCLEOTIDE SEQUENCE [LARGE SCALE GENOMIC DNA]</scope>
</reference>
<sequence>MIVSIKKNKIQDIRRRGRGACSTSTRPYVLDEGWRCGASSRRPGGRPAAARWRSPWTDCCSSTCSVA</sequence>
<dbReference type="EnsemblPlants" id="OGLUM07G03650.2">
    <property type="protein sequence ID" value="OGLUM07G03650.2"/>
    <property type="gene ID" value="OGLUM07G03650"/>
</dbReference>
<dbReference type="HOGENOM" id="CLU_2816601_0_0_1"/>
<protein>
    <submittedName>
        <fullName evidence="1">Uncharacterized protein</fullName>
    </submittedName>
</protein>
<name>A0A0E0AG61_9ORYZ</name>
<evidence type="ECO:0000313" key="2">
    <source>
        <dbReference type="Proteomes" id="UP000026961"/>
    </source>
</evidence>
<evidence type="ECO:0000313" key="1">
    <source>
        <dbReference type="EnsemblPlants" id="OGLUM07G03650.2"/>
    </source>
</evidence>
<dbReference type="Proteomes" id="UP000026961">
    <property type="component" value="Chromosome 7"/>
</dbReference>
<reference evidence="1" key="1">
    <citation type="submission" date="2015-04" db="UniProtKB">
        <authorList>
            <consortium name="EnsemblPlants"/>
        </authorList>
    </citation>
    <scope>IDENTIFICATION</scope>
</reference>
<organism evidence="1">
    <name type="scientific">Oryza glumipatula</name>
    <dbReference type="NCBI Taxonomy" id="40148"/>
    <lineage>
        <taxon>Eukaryota</taxon>
        <taxon>Viridiplantae</taxon>
        <taxon>Streptophyta</taxon>
        <taxon>Embryophyta</taxon>
        <taxon>Tracheophyta</taxon>
        <taxon>Spermatophyta</taxon>
        <taxon>Magnoliopsida</taxon>
        <taxon>Liliopsida</taxon>
        <taxon>Poales</taxon>
        <taxon>Poaceae</taxon>
        <taxon>BOP clade</taxon>
        <taxon>Oryzoideae</taxon>
        <taxon>Oryzeae</taxon>
        <taxon>Oryzinae</taxon>
        <taxon>Oryza</taxon>
    </lineage>
</organism>
<keyword evidence="2" id="KW-1185">Reference proteome</keyword>
<accession>A0A0E0AG61</accession>
<proteinExistence type="predicted"/>
<dbReference type="Gramene" id="OGLUM07G03650.2">
    <property type="protein sequence ID" value="OGLUM07G03650.2"/>
    <property type="gene ID" value="OGLUM07G03650"/>
</dbReference>
<dbReference type="AlphaFoldDB" id="A0A0E0AG61"/>